<organism evidence="1">
    <name type="scientific">marine sediment metagenome</name>
    <dbReference type="NCBI Taxonomy" id="412755"/>
    <lineage>
        <taxon>unclassified sequences</taxon>
        <taxon>metagenomes</taxon>
        <taxon>ecological metagenomes</taxon>
    </lineage>
</organism>
<sequence>CFKYDLEVLLLASDKPLLKRLGTTEFTRTWTNPVEDQDHHRPPKRVVEDLFSDAGKKYKETADVPWILERSDYNELQNKCPQNFKPFLEGLLKLLEQE</sequence>
<protein>
    <submittedName>
        <fullName evidence="1">Uncharacterized protein</fullName>
    </submittedName>
</protein>
<reference evidence="1" key="1">
    <citation type="journal article" date="2014" name="Front. Microbiol.">
        <title>High frequency of phylogenetically diverse reductive dehalogenase-homologous genes in deep subseafloor sedimentary metagenomes.</title>
        <authorList>
            <person name="Kawai M."/>
            <person name="Futagami T."/>
            <person name="Toyoda A."/>
            <person name="Takaki Y."/>
            <person name="Nishi S."/>
            <person name="Hori S."/>
            <person name="Arai W."/>
            <person name="Tsubouchi T."/>
            <person name="Morono Y."/>
            <person name="Uchiyama I."/>
            <person name="Ito T."/>
            <person name="Fujiyama A."/>
            <person name="Inagaki F."/>
            <person name="Takami H."/>
        </authorList>
    </citation>
    <scope>NUCLEOTIDE SEQUENCE</scope>
    <source>
        <strain evidence="1">Expedition CK06-06</strain>
    </source>
</reference>
<name>X0X664_9ZZZZ</name>
<comment type="caution">
    <text evidence="1">The sequence shown here is derived from an EMBL/GenBank/DDBJ whole genome shotgun (WGS) entry which is preliminary data.</text>
</comment>
<feature type="non-terminal residue" evidence="1">
    <location>
        <position position="1"/>
    </location>
</feature>
<proteinExistence type="predicted"/>
<evidence type="ECO:0000313" key="1">
    <source>
        <dbReference type="EMBL" id="GAG38510.1"/>
    </source>
</evidence>
<dbReference type="EMBL" id="BARS01042015">
    <property type="protein sequence ID" value="GAG38510.1"/>
    <property type="molecule type" value="Genomic_DNA"/>
</dbReference>
<accession>X0X664</accession>
<dbReference type="AlphaFoldDB" id="X0X664"/>
<gene>
    <name evidence="1" type="ORF">S01H1_63803</name>
</gene>